<evidence type="ECO:0000313" key="6">
    <source>
        <dbReference type="Proteomes" id="UP001150830"/>
    </source>
</evidence>
<sequence>MKTMQKGFTLIELMIVIAIIGILAAVAIPQYQDYVLRTEATNSVAAARPLQLAVSEYAARYSALPADCATALKGYTGVSCTPGDHKAGNVASISVADSTAVLTVTFGTATSGVPAEIAGDTYLLTPTRAANGVVTWAASAGTLDAKYVPKVK</sequence>
<comment type="caution">
    <text evidence="5">The sequence shown here is derived from an EMBL/GenBank/DDBJ whole genome shotgun (WGS) entry which is preliminary data.</text>
</comment>
<evidence type="ECO:0000313" key="5">
    <source>
        <dbReference type="EMBL" id="MCY0964286.1"/>
    </source>
</evidence>
<name>A0A9X3EBV3_9GAMM</name>
<dbReference type="Pfam" id="PF00114">
    <property type="entry name" value="Pilin"/>
    <property type="match status" value="1"/>
</dbReference>
<dbReference type="AlphaFoldDB" id="A0A9X3EBV3"/>
<protein>
    <submittedName>
        <fullName evidence="5">Pilin</fullName>
    </submittedName>
</protein>
<keyword evidence="6" id="KW-1185">Reference proteome</keyword>
<proteinExistence type="inferred from homology"/>
<comment type="similarity">
    <text evidence="1 3">Belongs to the N-Me-Phe pilin family.</text>
</comment>
<dbReference type="PROSITE" id="PS00409">
    <property type="entry name" value="PROKAR_NTER_METHYL"/>
    <property type="match status" value="1"/>
</dbReference>
<dbReference type="EMBL" id="JAPNOA010000016">
    <property type="protein sequence ID" value="MCY0964286.1"/>
    <property type="molecule type" value="Genomic_DNA"/>
</dbReference>
<dbReference type="InterPro" id="IPR045584">
    <property type="entry name" value="Pilin-like"/>
</dbReference>
<organism evidence="5 6">
    <name type="scientific">Parathalassolituus penaei</name>
    <dbReference type="NCBI Taxonomy" id="2997323"/>
    <lineage>
        <taxon>Bacteria</taxon>
        <taxon>Pseudomonadati</taxon>
        <taxon>Pseudomonadota</taxon>
        <taxon>Gammaproteobacteria</taxon>
        <taxon>Oceanospirillales</taxon>
        <taxon>Oceanospirillaceae</taxon>
        <taxon>Parathalassolituus</taxon>
    </lineage>
</organism>
<feature type="transmembrane region" description="Helical" evidence="4">
    <location>
        <begin position="7"/>
        <end position="28"/>
    </location>
</feature>
<gene>
    <name evidence="5" type="ORF">OUO13_03740</name>
</gene>
<evidence type="ECO:0000256" key="2">
    <source>
        <dbReference type="ARBA" id="ARBA00022481"/>
    </source>
</evidence>
<dbReference type="GO" id="GO:0007155">
    <property type="term" value="P:cell adhesion"/>
    <property type="evidence" value="ECO:0007669"/>
    <property type="project" value="InterPro"/>
</dbReference>
<dbReference type="RefSeq" id="WP_283172503.1">
    <property type="nucleotide sequence ID" value="NZ_JAPNOA010000016.1"/>
</dbReference>
<dbReference type="Pfam" id="PF07963">
    <property type="entry name" value="N_methyl"/>
    <property type="match status" value="1"/>
</dbReference>
<keyword evidence="4" id="KW-0472">Membrane</keyword>
<dbReference type="PANTHER" id="PTHR30093:SF34">
    <property type="entry name" value="PREPILIN PEPTIDASE-DEPENDENT PROTEIN D"/>
    <property type="match status" value="1"/>
</dbReference>
<dbReference type="SUPFAM" id="SSF54523">
    <property type="entry name" value="Pili subunits"/>
    <property type="match status" value="1"/>
</dbReference>
<dbReference type="NCBIfam" id="TIGR02532">
    <property type="entry name" value="IV_pilin_GFxxxE"/>
    <property type="match status" value="1"/>
</dbReference>
<keyword evidence="4" id="KW-1133">Transmembrane helix</keyword>
<keyword evidence="2" id="KW-0488">Methylation</keyword>
<dbReference type="GO" id="GO:0009289">
    <property type="term" value="C:pilus"/>
    <property type="evidence" value="ECO:0007669"/>
    <property type="project" value="InterPro"/>
</dbReference>
<dbReference type="Gene3D" id="3.30.700.10">
    <property type="entry name" value="Glycoprotein, Type 4 Pilin"/>
    <property type="match status" value="1"/>
</dbReference>
<dbReference type="Proteomes" id="UP001150830">
    <property type="component" value="Unassembled WGS sequence"/>
</dbReference>
<evidence type="ECO:0000256" key="4">
    <source>
        <dbReference type="SAM" id="Phobius"/>
    </source>
</evidence>
<evidence type="ECO:0000256" key="3">
    <source>
        <dbReference type="RuleBase" id="RU000389"/>
    </source>
</evidence>
<accession>A0A9X3EBV3</accession>
<keyword evidence="4" id="KW-0812">Transmembrane</keyword>
<keyword evidence="3" id="KW-0281">Fimbrium</keyword>
<dbReference type="PANTHER" id="PTHR30093">
    <property type="entry name" value="GENERAL SECRETION PATHWAY PROTEIN G"/>
    <property type="match status" value="1"/>
</dbReference>
<reference evidence="5" key="1">
    <citation type="submission" date="2022-11" db="EMBL/GenBank/DDBJ databases">
        <title>Parathalassolutuus dongxingensis gen. nov., sp. nov., a novel member of family Oceanospirillaceae isolated from a coastal shrimp pond in Guangxi, China.</title>
        <authorList>
            <person name="Chen H."/>
        </authorList>
    </citation>
    <scope>NUCLEOTIDE SEQUENCE</scope>
    <source>
        <strain evidence="5">G-43</strain>
    </source>
</reference>
<dbReference type="InterPro" id="IPR001082">
    <property type="entry name" value="Pilin"/>
</dbReference>
<dbReference type="InterPro" id="IPR012902">
    <property type="entry name" value="N_methyl_site"/>
</dbReference>
<evidence type="ECO:0000256" key="1">
    <source>
        <dbReference type="ARBA" id="ARBA00005233"/>
    </source>
</evidence>